<dbReference type="HOGENOM" id="CLU_122824_0_0_4"/>
<evidence type="ECO:0000256" key="8">
    <source>
        <dbReference type="ARBA" id="ARBA00023163"/>
    </source>
</evidence>
<evidence type="ECO:0000256" key="9">
    <source>
        <dbReference type="HAMAP-Rule" id="MF_01891"/>
    </source>
</evidence>
<dbReference type="OrthoDB" id="5570801at2"/>
<dbReference type="GO" id="GO:0003677">
    <property type="term" value="F:DNA binding"/>
    <property type="evidence" value="ECO:0007669"/>
    <property type="project" value="UniProtKB-UniRule"/>
</dbReference>
<comment type="caution">
    <text evidence="12">The sequence shown here is derived from an EMBL/GenBank/DDBJ whole genome shotgun (WGS) entry which is preliminary data.</text>
</comment>
<dbReference type="HAMAP" id="MF_01891">
    <property type="entry name" value="FhlC"/>
    <property type="match status" value="1"/>
</dbReference>
<feature type="binding site" evidence="9">
    <location>
        <position position="158"/>
    </location>
    <ligand>
        <name>Zn(2+)</name>
        <dbReference type="ChEBI" id="CHEBI:29105"/>
    </ligand>
</feature>
<keyword evidence="6 9" id="KW-0238">DNA-binding</keyword>
<feature type="binding site" evidence="9">
    <location>
        <position position="161"/>
    </location>
    <ligand>
        <name>Zn(2+)</name>
        <dbReference type="ChEBI" id="CHEBI:29105"/>
    </ligand>
</feature>
<evidence type="ECO:0000256" key="6">
    <source>
        <dbReference type="ARBA" id="ARBA00023125"/>
    </source>
</evidence>
<comment type="function">
    <text evidence="9">Functions in complex with FlhD as a master transcriptional regulator that regulates transcription of several flagellar and non-flagellar operons by binding to their promoter region. Activates expression of class 2 flagellar genes, including fliA, which is a flagellum-specific sigma factor that turns on the class 3 genes. Also regulates genes whose products function in a variety of physiological pathways.</text>
</comment>
<dbReference type="eggNOG" id="ENOG502Z927">
    <property type="taxonomic scope" value="Bacteria"/>
</dbReference>
<feature type="binding site" evidence="9">
    <location>
        <position position="138"/>
    </location>
    <ligand>
        <name>Zn(2+)</name>
        <dbReference type="ChEBI" id="CHEBI:29105"/>
    </ligand>
</feature>
<dbReference type="STRING" id="47229.LO55_3094"/>
<dbReference type="AlphaFoldDB" id="K9DUJ1"/>
<comment type="subcellular location">
    <subcellularLocation>
        <location evidence="9 10">Cytoplasm</location>
    </subcellularLocation>
</comment>
<name>K9DUJ1_9BURK</name>
<keyword evidence="5 9" id="KW-0805">Transcription regulation</keyword>
<dbReference type="PATRIC" id="fig|883126.3.peg.2402"/>
<evidence type="ECO:0000313" key="13">
    <source>
        <dbReference type="Proteomes" id="UP000009874"/>
    </source>
</evidence>
<dbReference type="GO" id="GO:0008270">
    <property type="term" value="F:zinc ion binding"/>
    <property type="evidence" value="ECO:0007669"/>
    <property type="project" value="UniProtKB-UniRule"/>
</dbReference>
<keyword evidence="7 9" id="KW-0010">Activator</keyword>
<keyword evidence="1 9" id="KW-0963">Cytoplasm</keyword>
<keyword evidence="13" id="KW-1185">Reference proteome</keyword>
<dbReference type="PIRSF" id="PIRSF003159">
    <property type="entry name" value="FlhC"/>
    <property type="match status" value="1"/>
</dbReference>
<proteinExistence type="inferred from homology"/>
<comment type="similarity">
    <text evidence="9 10">Belongs to the FlhC family.</text>
</comment>
<dbReference type="Proteomes" id="UP000009874">
    <property type="component" value="Unassembled WGS sequence"/>
</dbReference>
<evidence type="ECO:0000256" key="7">
    <source>
        <dbReference type="ARBA" id="ARBA00023159"/>
    </source>
</evidence>
<sequence length="199" mass="22107">MSKKSVVSEAQEIQLAIELINLGARLQLLETEVSLSRERLLKLYKELKGVSPPKGMLPFSTDWFLTWQPNIHSSLFMNIHQFLVEHAGASGIQAVMKAYQLYLEQMPPAPDEEPLLSLTRAWTLVRFFQSGMLLLAPCSRCQGKFIVNALDLNADYLCGLCHMPSRAGKTRKAKDAREAAERAVADAADDEDSAGRDSA</sequence>
<feature type="binding site" evidence="9">
    <location>
        <position position="141"/>
    </location>
    <ligand>
        <name>Zn(2+)</name>
        <dbReference type="ChEBI" id="CHEBI:29105"/>
    </ligand>
</feature>
<comment type="subunit">
    <text evidence="9">Heterohexamer composed of two FlhC and four FlhD subunits. Each FlhC binds a FlhD dimer, forming a heterotrimer, and a hexamer assembles by dimerization of two heterotrimers.</text>
</comment>
<evidence type="ECO:0000256" key="1">
    <source>
        <dbReference type="ARBA" id="ARBA00022490"/>
    </source>
</evidence>
<comment type="cofactor">
    <cofactor evidence="9">
        <name>Zn(2+)</name>
        <dbReference type="ChEBI" id="CHEBI:29105"/>
    </cofactor>
    <text evidence="9">Binds 1 zinc ion per subunit.</text>
</comment>
<evidence type="ECO:0000256" key="10">
    <source>
        <dbReference type="PIRNR" id="PIRNR003159"/>
    </source>
</evidence>
<organism evidence="12 13">
    <name type="scientific">Massilia timonae CCUG 45783</name>
    <dbReference type="NCBI Taxonomy" id="883126"/>
    <lineage>
        <taxon>Bacteria</taxon>
        <taxon>Pseudomonadati</taxon>
        <taxon>Pseudomonadota</taxon>
        <taxon>Betaproteobacteria</taxon>
        <taxon>Burkholderiales</taxon>
        <taxon>Oxalobacteraceae</taxon>
        <taxon>Telluria group</taxon>
        <taxon>Massilia</taxon>
    </lineage>
</organism>
<keyword evidence="2 9" id="KW-0479">Metal-binding</keyword>
<feature type="region of interest" description="Disordered" evidence="11">
    <location>
        <begin position="169"/>
        <end position="199"/>
    </location>
</feature>
<keyword evidence="8 9" id="KW-0804">Transcription</keyword>
<dbReference type="EMBL" id="AGZI01000027">
    <property type="protein sequence ID" value="EKU82347.1"/>
    <property type="molecule type" value="Genomic_DNA"/>
</dbReference>
<evidence type="ECO:0000256" key="11">
    <source>
        <dbReference type="SAM" id="MobiDB-lite"/>
    </source>
</evidence>
<accession>K9DUJ1</accession>
<dbReference type="GO" id="GO:0045893">
    <property type="term" value="P:positive regulation of DNA-templated transcription"/>
    <property type="evidence" value="ECO:0007669"/>
    <property type="project" value="InterPro"/>
</dbReference>
<dbReference type="NCBIfam" id="NF009365">
    <property type="entry name" value="PRK12722.1"/>
    <property type="match status" value="1"/>
</dbReference>
<dbReference type="InterPro" id="IPR007944">
    <property type="entry name" value="FlhC"/>
</dbReference>
<keyword evidence="4 9" id="KW-0862">Zinc</keyword>
<feature type="compositionally biased region" description="Basic and acidic residues" evidence="11">
    <location>
        <begin position="173"/>
        <end position="184"/>
    </location>
</feature>
<evidence type="ECO:0000256" key="4">
    <source>
        <dbReference type="ARBA" id="ARBA00022833"/>
    </source>
</evidence>
<evidence type="ECO:0000256" key="3">
    <source>
        <dbReference type="ARBA" id="ARBA00022795"/>
    </source>
</evidence>
<gene>
    <name evidence="9" type="primary">flhC</name>
    <name evidence="12" type="ORF">HMPREF9710_02370</name>
</gene>
<dbReference type="Pfam" id="PF05280">
    <property type="entry name" value="FlhC"/>
    <property type="match status" value="1"/>
</dbReference>
<evidence type="ECO:0000313" key="12">
    <source>
        <dbReference type="EMBL" id="EKU82347.1"/>
    </source>
</evidence>
<dbReference type="RefSeq" id="WP_005666657.1">
    <property type="nucleotide sequence ID" value="NZ_JH992923.1"/>
</dbReference>
<dbReference type="GO" id="GO:0005737">
    <property type="term" value="C:cytoplasm"/>
    <property type="evidence" value="ECO:0007669"/>
    <property type="project" value="UniProtKB-SubCell"/>
</dbReference>
<dbReference type="GO" id="GO:0044781">
    <property type="term" value="P:bacterial-type flagellum organization"/>
    <property type="evidence" value="ECO:0007669"/>
    <property type="project" value="UniProtKB-KW"/>
</dbReference>
<protein>
    <recommendedName>
        <fullName evidence="9 10">Flagellar transcriptional regulator FlhC</fullName>
    </recommendedName>
</protein>
<dbReference type="SUPFAM" id="SSF160930">
    <property type="entry name" value="FlhC-like"/>
    <property type="match status" value="1"/>
</dbReference>
<keyword evidence="3 9" id="KW-1005">Bacterial flagellum biogenesis</keyword>
<reference evidence="12 13" key="1">
    <citation type="submission" date="2012-09" db="EMBL/GenBank/DDBJ databases">
        <title>The Genome Sequence of Massilia timonae CCUG 45783.</title>
        <authorList>
            <consortium name="The Broad Institute Genome Sequencing Platform"/>
            <person name="Earl A."/>
            <person name="Ward D."/>
            <person name="Feldgarden M."/>
            <person name="Gevers D."/>
            <person name="Huys G."/>
            <person name="Walker B."/>
            <person name="Young S.K."/>
            <person name="Zeng Q."/>
            <person name="Gargeya S."/>
            <person name="Fitzgerald M."/>
            <person name="Haas B."/>
            <person name="Abouelleil A."/>
            <person name="Alvarado L."/>
            <person name="Arachchi H.M."/>
            <person name="Berlin A.M."/>
            <person name="Chapman S.B."/>
            <person name="Goldberg J."/>
            <person name="Griggs A."/>
            <person name="Gujja S."/>
            <person name="Hansen M."/>
            <person name="Howarth C."/>
            <person name="Imamovic A."/>
            <person name="Larimer J."/>
            <person name="McCowen C."/>
            <person name="Montmayeur A."/>
            <person name="Murphy C."/>
            <person name="Neiman D."/>
            <person name="Pearson M."/>
            <person name="Priest M."/>
            <person name="Roberts A."/>
            <person name="Saif S."/>
            <person name="Shea T."/>
            <person name="Sisk P."/>
            <person name="Sykes S."/>
            <person name="Wortman J."/>
            <person name="Nusbaum C."/>
            <person name="Birren B."/>
        </authorList>
    </citation>
    <scope>NUCLEOTIDE SEQUENCE [LARGE SCALE GENOMIC DNA]</scope>
    <source>
        <strain evidence="12 13">CCUG 45783</strain>
    </source>
</reference>
<evidence type="ECO:0000256" key="5">
    <source>
        <dbReference type="ARBA" id="ARBA00023015"/>
    </source>
</evidence>
<evidence type="ECO:0000256" key="2">
    <source>
        <dbReference type="ARBA" id="ARBA00022723"/>
    </source>
</evidence>
<dbReference type="GO" id="GO:1902208">
    <property type="term" value="P:regulation of bacterial-type flagellum assembly"/>
    <property type="evidence" value="ECO:0007669"/>
    <property type="project" value="UniProtKB-UniRule"/>
</dbReference>